<dbReference type="InterPro" id="IPR001202">
    <property type="entry name" value="WW_dom"/>
</dbReference>
<evidence type="ECO:0000313" key="2">
    <source>
        <dbReference type="EMBL" id="GMH87531.1"/>
    </source>
</evidence>
<evidence type="ECO:0000259" key="1">
    <source>
        <dbReference type="PROSITE" id="PS01159"/>
    </source>
</evidence>
<protein>
    <recommendedName>
        <fullName evidence="1">WW domain-containing protein</fullName>
    </recommendedName>
</protein>
<comment type="caution">
    <text evidence="2">The sequence shown here is derived from an EMBL/GenBank/DDBJ whole genome shotgun (WGS) entry which is preliminary data.</text>
</comment>
<proteinExistence type="predicted"/>
<keyword evidence="3" id="KW-1185">Reference proteome</keyword>
<reference evidence="3" key="1">
    <citation type="journal article" date="2023" name="Commun. Biol.">
        <title>Genome analysis of Parmales, the sister group of diatoms, reveals the evolutionary specialization of diatoms from phago-mixotrophs to photoautotrophs.</title>
        <authorList>
            <person name="Ban H."/>
            <person name="Sato S."/>
            <person name="Yoshikawa S."/>
            <person name="Yamada K."/>
            <person name="Nakamura Y."/>
            <person name="Ichinomiya M."/>
            <person name="Sato N."/>
            <person name="Blanc-Mathieu R."/>
            <person name="Endo H."/>
            <person name="Kuwata A."/>
            <person name="Ogata H."/>
        </authorList>
    </citation>
    <scope>NUCLEOTIDE SEQUENCE [LARGE SCALE GENOMIC DNA]</scope>
    <source>
        <strain evidence="3">NIES 3699</strain>
    </source>
</reference>
<sequence length="106" mass="13036">MYFLLLRRERKLLDPGQRHFTFQLGSEKKGLEKALEERAKIEEKHPEVLRLAFLYRNYEPICYNFEPVCQWTEEWDAEFGAIYYLNIDGFTSTWDMPDDFWREEMR</sequence>
<evidence type="ECO:0000313" key="3">
    <source>
        <dbReference type="Proteomes" id="UP001165160"/>
    </source>
</evidence>
<dbReference type="Gene3D" id="2.20.70.10">
    <property type="match status" value="1"/>
</dbReference>
<dbReference type="PROSITE" id="PS01159">
    <property type="entry name" value="WW_DOMAIN_1"/>
    <property type="match status" value="1"/>
</dbReference>
<accession>A0A9W7BBE0</accession>
<dbReference type="AlphaFoldDB" id="A0A9W7BBE0"/>
<gene>
    <name evidence="2" type="ORF">TrVE_jg9508</name>
</gene>
<organism evidence="2 3">
    <name type="scientific">Triparma verrucosa</name>
    <dbReference type="NCBI Taxonomy" id="1606542"/>
    <lineage>
        <taxon>Eukaryota</taxon>
        <taxon>Sar</taxon>
        <taxon>Stramenopiles</taxon>
        <taxon>Ochrophyta</taxon>
        <taxon>Bolidophyceae</taxon>
        <taxon>Parmales</taxon>
        <taxon>Triparmaceae</taxon>
        <taxon>Triparma</taxon>
    </lineage>
</organism>
<feature type="domain" description="WW" evidence="1">
    <location>
        <begin position="71"/>
        <end position="97"/>
    </location>
</feature>
<dbReference type="EMBL" id="BRXX01000073">
    <property type="protein sequence ID" value="GMH87531.1"/>
    <property type="molecule type" value="Genomic_DNA"/>
</dbReference>
<dbReference type="Proteomes" id="UP001165160">
    <property type="component" value="Unassembled WGS sequence"/>
</dbReference>
<name>A0A9W7BBE0_9STRA</name>